<evidence type="ECO:0000313" key="12">
    <source>
        <dbReference type="Proteomes" id="UP001617427"/>
    </source>
</evidence>
<evidence type="ECO:0000256" key="3">
    <source>
        <dbReference type="ARBA" id="ARBA00022475"/>
    </source>
</evidence>
<evidence type="ECO:0000256" key="7">
    <source>
        <dbReference type="ARBA" id="ARBA00029829"/>
    </source>
</evidence>
<evidence type="ECO:0000259" key="10">
    <source>
        <dbReference type="Pfam" id="PF10099"/>
    </source>
</evidence>
<comment type="caution">
    <text evidence="11">The sequence shown here is derived from an EMBL/GenBank/DDBJ whole genome shotgun (WGS) entry which is preliminary data.</text>
</comment>
<dbReference type="InterPro" id="IPR051474">
    <property type="entry name" value="Anti-sigma-K/W_factor"/>
</dbReference>
<evidence type="ECO:0000256" key="2">
    <source>
        <dbReference type="ARBA" id="ARBA00004236"/>
    </source>
</evidence>
<organism evidence="11 12">
    <name type="scientific">Herbaspirillum chlorophenolicum</name>
    <dbReference type="NCBI Taxonomy" id="211589"/>
    <lineage>
        <taxon>Bacteria</taxon>
        <taxon>Pseudomonadati</taxon>
        <taxon>Pseudomonadota</taxon>
        <taxon>Betaproteobacteria</taxon>
        <taxon>Burkholderiales</taxon>
        <taxon>Oxalobacteraceae</taxon>
        <taxon>Herbaspirillum</taxon>
    </lineage>
</organism>
<keyword evidence="12" id="KW-1185">Reference proteome</keyword>
<proteinExistence type="predicted"/>
<dbReference type="Pfam" id="PF10099">
    <property type="entry name" value="RskA_C"/>
    <property type="match status" value="1"/>
</dbReference>
<dbReference type="EMBL" id="JBIUZV010000008">
    <property type="protein sequence ID" value="MFJ3047034.1"/>
    <property type="molecule type" value="Genomic_DNA"/>
</dbReference>
<dbReference type="PANTHER" id="PTHR37461:SF1">
    <property type="entry name" value="ANTI-SIGMA-K FACTOR RSKA"/>
    <property type="match status" value="1"/>
</dbReference>
<evidence type="ECO:0000313" key="11">
    <source>
        <dbReference type="EMBL" id="MFJ3047034.1"/>
    </source>
</evidence>
<feature type="domain" description="Anti-sigma K factor RskA C-terminal" evidence="10">
    <location>
        <begin position="99"/>
        <end position="212"/>
    </location>
</feature>
<dbReference type="Proteomes" id="UP001617427">
    <property type="component" value="Unassembled WGS sequence"/>
</dbReference>
<feature type="transmembrane region" description="Helical" evidence="9">
    <location>
        <begin position="85"/>
        <end position="106"/>
    </location>
</feature>
<evidence type="ECO:0000256" key="9">
    <source>
        <dbReference type="SAM" id="Phobius"/>
    </source>
</evidence>
<dbReference type="PANTHER" id="PTHR37461">
    <property type="entry name" value="ANTI-SIGMA-K FACTOR RSKA"/>
    <property type="match status" value="1"/>
</dbReference>
<comment type="subcellular location">
    <subcellularLocation>
        <location evidence="2">Cell membrane</location>
    </subcellularLocation>
    <subcellularLocation>
        <location evidence="1">Membrane</location>
        <topology evidence="1">Single-pass membrane protein</topology>
    </subcellularLocation>
</comment>
<sequence>MNYSEPSLRRALSAEYALGTMPAPARRRFERLLQDDRALQEEVAQWQDTLATLTAPLSLQQPPERVWQAISARLQPQRKASRRPMWQWLAGGLAMLSLVMVVMFTLQKTEAPVYLASLQSESAVTALTVSARGDAIEIRPLATTPVAANQSLELWIVPVQGKPISLGVVPTQGSKRIALTPAQQREIGERTLLAVTLEPYGGSPTAAPTGPILYKGYLGLARS</sequence>
<keyword evidence="4 9" id="KW-0812">Transmembrane</keyword>
<evidence type="ECO:0000256" key="5">
    <source>
        <dbReference type="ARBA" id="ARBA00022989"/>
    </source>
</evidence>
<evidence type="ECO:0000256" key="4">
    <source>
        <dbReference type="ARBA" id="ARBA00022692"/>
    </source>
</evidence>
<reference evidence="11 12" key="1">
    <citation type="submission" date="2024-10" db="EMBL/GenBank/DDBJ databases">
        <title>The Natural Products Discovery Center: Release of the First 8490 Sequenced Strains for Exploring Actinobacteria Biosynthetic Diversity.</title>
        <authorList>
            <person name="Kalkreuter E."/>
            <person name="Kautsar S.A."/>
            <person name="Yang D."/>
            <person name="Bader C.D."/>
            <person name="Teijaro C.N."/>
            <person name="Fluegel L."/>
            <person name="Davis C.M."/>
            <person name="Simpson J.R."/>
            <person name="Lauterbach L."/>
            <person name="Steele A.D."/>
            <person name="Gui C."/>
            <person name="Meng S."/>
            <person name="Li G."/>
            <person name="Viehrig K."/>
            <person name="Ye F."/>
            <person name="Su P."/>
            <person name="Kiefer A.F."/>
            <person name="Nichols A."/>
            <person name="Cepeda A.J."/>
            <person name="Yan W."/>
            <person name="Fan B."/>
            <person name="Jiang Y."/>
            <person name="Adhikari A."/>
            <person name="Zheng C.-J."/>
            <person name="Schuster L."/>
            <person name="Cowan T.M."/>
            <person name="Smanski M.J."/>
            <person name="Chevrette M.G."/>
            <person name="De Carvalho L.P.S."/>
            <person name="Shen B."/>
        </authorList>
    </citation>
    <scope>NUCLEOTIDE SEQUENCE [LARGE SCALE GENOMIC DNA]</scope>
    <source>
        <strain evidence="11 12">NPDC087045</strain>
    </source>
</reference>
<keyword evidence="5 9" id="KW-1133">Transmembrane helix</keyword>
<dbReference type="Gene3D" id="1.10.10.1320">
    <property type="entry name" value="Anti-sigma factor, zinc-finger domain"/>
    <property type="match status" value="1"/>
</dbReference>
<protein>
    <recommendedName>
        <fullName evidence="8">Regulator of SigK</fullName>
    </recommendedName>
    <alternativeName>
        <fullName evidence="7">Sigma-K anti-sigma factor RskA</fullName>
    </alternativeName>
</protein>
<evidence type="ECO:0000256" key="8">
    <source>
        <dbReference type="ARBA" id="ARBA00030803"/>
    </source>
</evidence>
<evidence type="ECO:0000256" key="6">
    <source>
        <dbReference type="ARBA" id="ARBA00023136"/>
    </source>
</evidence>
<evidence type="ECO:0000256" key="1">
    <source>
        <dbReference type="ARBA" id="ARBA00004167"/>
    </source>
</evidence>
<name>A0ABW8F171_9BURK</name>
<dbReference type="InterPro" id="IPR018764">
    <property type="entry name" value="RskA_C"/>
</dbReference>
<accession>A0ABW8F171</accession>
<keyword evidence="6 9" id="KW-0472">Membrane</keyword>
<dbReference type="InterPro" id="IPR041916">
    <property type="entry name" value="Anti_sigma_zinc_sf"/>
</dbReference>
<gene>
    <name evidence="11" type="ORF">ACIPEN_14480</name>
</gene>
<dbReference type="RefSeq" id="WP_402701474.1">
    <property type="nucleotide sequence ID" value="NZ_JBIUZV010000008.1"/>
</dbReference>
<keyword evidence="3" id="KW-1003">Cell membrane</keyword>